<evidence type="ECO:0000313" key="2">
    <source>
        <dbReference type="Proteomes" id="UP000177723"/>
    </source>
</evidence>
<reference evidence="1 2" key="1">
    <citation type="journal article" date="2016" name="Nat. Commun.">
        <title>Thousands of microbial genomes shed light on interconnected biogeochemical processes in an aquifer system.</title>
        <authorList>
            <person name="Anantharaman K."/>
            <person name="Brown C.T."/>
            <person name="Hug L.A."/>
            <person name="Sharon I."/>
            <person name="Castelle C.J."/>
            <person name="Probst A.J."/>
            <person name="Thomas B.C."/>
            <person name="Singh A."/>
            <person name="Wilkins M.J."/>
            <person name="Karaoz U."/>
            <person name="Brodie E.L."/>
            <person name="Williams K.H."/>
            <person name="Hubbard S.S."/>
            <person name="Banfield J.F."/>
        </authorList>
    </citation>
    <scope>NUCLEOTIDE SEQUENCE [LARGE SCALE GENOMIC DNA]</scope>
</reference>
<sequence>MFIERIPGHKQIAEFVAVAELAVKEAITLFHAWDKWKDREGGYFCVAEARRGFPILVTPIGAVLVEKGEKYLAFCQEKAKRLVQHPDHKSSWESRNPEAGQWGGAISVSAFGSLIFSMSGFPELGDEAIMLVTAEMFFKSATDVDISNQLEAIANRSNNPYWLALRYLTLDRY</sequence>
<proteinExistence type="predicted"/>
<name>A0A1F5WNN7_9BACT</name>
<gene>
    <name evidence="1" type="ORF">A3F23_03160</name>
</gene>
<organism evidence="1 2">
    <name type="scientific">Candidatus Giovannonibacteria bacterium RIFCSPHIGHO2_12_FULL_43_15</name>
    <dbReference type="NCBI Taxonomy" id="1798341"/>
    <lineage>
        <taxon>Bacteria</taxon>
        <taxon>Candidatus Giovannoniibacteriota</taxon>
    </lineage>
</organism>
<dbReference type="Proteomes" id="UP000177723">
    <property type="component" value="Unassembled WGS sequence"/>
</dbReference>
<protein>
    <submittedName>
        <fullName evidence="1">Uncharacterized protein</fullName>
    </submittedName>
</protein>
<dbReference type="EMBL" id="MFHT01000027">
    <property type="protein sequence ID" value="OGF77240.1"/>
    <property type="molecule type" value="Genomic_DNA"/>
</dbReference>
<comment type="caution">
    <text evidence="1">The sequence shown here is derived from an EMBL/GenBank/DDBJ whole genome shotgun (WGS) entry which is preliminary data.</text>
</comment>
<dbReference type="AlphaFoldDB" id="A0A1F5WNN7"/>
<accession>A0A1F5WNN7</accession>
<evidence type="ECO:0000313" key="1">
    <source>
        <dbReference type="EMBL" id="OGF77240.1"/>
    </source>
</evidence>